<dbReference type="EC" id="2.7.1.67" evidence="2"/>
<evidence type="ECO:0000256" key="6">
    <source>
        <dbReference type="ARBA" id="ARBA00022840"/>
    </source>
</evidence>
<keyword evidence="3" id="KW-0808">Transferase</keyword>
<dbReference type="PANTHER" id="PTHR45800:SF21">
    <property type="entry name" value="PHOSPHATIDYLINOSITOL 4-KINASE GAMMA 8"/>
    <property type="match status" value="1"/>
</dbReference>
<sequence length="625" mass="69378">MPHQYSGQLWRLLSGGAREPTGWYVKCLYDSREISQGSEIPMWLFEFCSLLYANLIFNKMAVAINPQNHGFKQFVRPPRCKIPSFSQLDYNNILESSQTSLTHSLHHVPFEISNIQKSFSTPCLSLSTRTEEDIESNPRVEIIGGHRAPKVHALVVEVAIAMASGVKPELLASGLGGAYLFRATNGNAVAVAKPADEEPLALNNPKGFAGRMLGQPGMKRSIKIGETGVRESAAYLLDHDGFAGVPPTTLVKFSHVTFNINDSQSIPTSTYKIASLQRFMEHDYDAGDLGASGFSVASIHRVGILDIRLLNLDRHAGNILVKHGKESYAVDSAELVPIDHGLCLPESLDDPYFEWLHWPQASIPFSESEMEYICGLDPFKDADLLRNELPSIRESSIRVLVVCTILLKQAATSGLCLAQIGEMMTRKCYGGQEEWSALEKICFSAKVNIESKIKEDDQSICEEKETSVGVFQFDYEDGDDSYQEDEEADEILQGSAITAKPPKIPRFSSVRSMSTIANPSVFHYEEECDYLNNKFRGSDTLIDDDGGMEDNNNDSDSQKTSAMLRSMSFGTKNYKNDGEGISFGEMSSEQWSLFLEVFEKLLPEAFEGKNCMCLSKQRLGSSCEF</sequence>
<keyword evidence="4" id="KW-0547">Nucleotide-binding</keyword>
<keyword evidence="9" id="KW-1185">Reference proteome</keyword>
<accession>A0ABQ7WHS2</accession>
<comment type="similarity">
    <text evidence="1">Belongs to the PI3/PI4-kinase family. Type II PI4K subfamily.</text>
</comment>
<evidence type="ECO:0000313" key="8">
    <source>
        <dbReference type="EMBL" id="KAH0779432.1"/>
    </source>
</evidence>
<dbReference type="PROSITE" id="PS50290">
    <property type="entry name" value="PI3_4_KINASE_3"/>
    <property type="match status" value="1"/>
</dbReference>
<dbReference type="PANTHER" id="PTHR45800">
    <property type="entry name" value="PHOSPHATIDYLINOSITOL 4-KINASE GAMMA"/>
    <property type="match status" value="1"/>
</dbReference>
<dbReference type="EMBL" id="JAIVGD010000002">
    <property type="protein sequence ID" value="KAH0779432.1"/>
    <property type="molecule type" value="Genomic_DNA"/>
</dbReference>
<dbReference type="Proteomes" id="UP000826656">
    <property type="component" value="Unassembled WGS sequence"/>
</dbReference>
<organism evidence="8 9">
    <name type="scientific">Solanum tuberosum</name>
    <name type="common">Potato</name>
    <dbReference type="NCBI Taxonomy" id="4113"/>
    <lineage>
        <taxon>Eukaryota</taxon>
        <taxon>Viridiplantae</taxon>
        <taxon>Streptophyta</taxon>
        <taxon>Embryophyta</taxon>
        <taxon>Tracheophyta</taxon>
        <taxon>Spermatophyta</taxon>
        <taxon>Magnoliopsida</taxon>
        <taxon>eudicotyledons</taxon>
        <taxon>Gunneridae</taxon>
        <taxon>Pentapetalae</taxon>
        <taxon>asterids</taxon>
        <taxon>lamiids</taxon>
        <taxon>Solanales</taxon>
        <taxon>Solanaceae</taxon>
        <taxon>Solanoideae</taxon>
        <taxon>Solaneae</taxon>
        <taxon>Solanum</taxon>
    </lineage>
</organism>
<proteinExistence type="inferred from homology"/>
<evidence type="ECO:0000256" key="4">
    <source>
        <dbReference type="ARBA" id="ARBA00022741"/>
    </source>
</evidence>
<protein>
    <recommendedName>
        <fullName evidence="2">1-phosphatidylinositol 4-kinase</fullName>
        <ecNumber evidence="2">2.7.1.67</ecNumber>
    </recommendedName>
</protein>
<dbReference type="Pfam" id="PF00454">
    <property type="entry name" value="PI3_PI4_kinase"/>
    <property type="match status" value="1"/>
</dbReference>
<evidence type="ECO:0000256" key="2">
    <source>
        <dbReference type="ARBA" id="ARBA00012169"/>
    </source>
</evidence>
<dbReference type="InterPro" id="IPR044571">
    <property type="entry name" value="P4KG1-8"/>
</dbReference>
<feature type="domain" description="PI3K/PI4K catalytic" evidence="7">
    <location>
        <begin position="165"/>
        <end position="457"/>
    </location>
</feature>
<name>A0ABQ7WHS2_SOLTU</name>
<comment type="caution">
    <text evidence="8">The sequence shown here is derived from an EMBL/GenBank/DDBJ whole genome shotgun (WGS) entry which is preliminary data.</text>
</comment>
<keyword evidence="6" id="KW-0067">ATP-binding</keyword>
<evidence type="ECO:0000256" key="3">
    <source>
        <dbReference type="ARBA" id="ARBA00022679"/>
    </source>
</evidence>
<gene>
    <name evidence="8" type="ORF">KY290_005859</name>
</gene>
<evidence type="ECO:0000256" key="1">
    <source>
        <dbReference type="ARBA" id="ARBA00008941"/>
    </source>
</evidence>
<evidence type="ECO:0000313" key="9">
    <source>
        <dbReference type="Proteomes" id="UP000826656"/>
    </source>
</evidence>
<evidence type="ECO:0000256" key="5">
    <source>
        <dbReference type="ARBA" id="ARBA00022777"/>
    </source>
</evidence>
<keyword evidence="5" id="KW-0418">Kinase</keyword>
<evidence type="ECO:0000259" key="7">
    <source>
        <dbReference type="PROSITE" id="PS50290"/>
    </source>
</evidence>
<dbReference type="InterPro" id="IPR000403">
    <property type="entry name" value="PI3/4_kinase_cat_dom"/>
</dbReference>
<reference evidence="8 9" key="1">
    <citation type="journal article" date="2021" name="bioRxiv">
        <title>Chromosome-scale and haplotype-resolved genome assembly of a tetraploid potato cultivar.</title>
        <authorList>
            <person name="Sun H."/>
            <person name="Jiao W.-B."/>
            <person name="Krause K."/>
            <person name="Campoy J.A."/>
            <person name="Goel M."/>
            <person name="Folz-Donahue K."/>
            <person name="Kukat C."/>
            <person name="Huettel B."/>
            <person name="Schneeberger K."/>
        </authorList>
    </citation>
    <scope>NUCLEOTIDE SEQUENCE [LARGE SCALE GENOMIC DNA]</scope>
    <source>
        <strain evidence="8">SolTubOtavaFocal</strain>
        <tissue evidence="8">Leaves</tissue>
    </source>
</reference>